<evidence type="ECO:0000313" key="2">
    <source>
        <dbReference type="Proteomes" id="UP000595140"/>
    </source>
</evidence>
<dbReference type="EMBL" id="OOIL02000613">
    <property type="protein sequence ID" value="VFQ67514.1"/>
    <property type="molecule type" value="Genomic_DNA"/>
</dbReference>
<keyword evidence="2" id="KW-1185">Reference proteome</keyword>
<organism evidence="1 2">
    <name type="scientific">Cuscuta campestris</name>
    <dbReference type="NCBI Taxonomy" id="132261"/>
    <lineage>
        <taxon>Eukaryota</taxon>
        <taxon>Viridiplantae</taxon>
        <taxon>Streptophyta</taxon>
        <taxon>Embryophyta</taxon>
        <taxon>Tracheophyta</taxon>
        <taxon>Spermatophyta</taxon>
        <taxon>Magnoliopsida</taxon>
        <taxon>eudicotyledons</taxon>
        <taxon>Gunneridae</taxon>
        <taxon>Pentapetalae</taxon>
        <taxon>asterids</taxon>
        <taxon>lamiids</taxon>
        <taxon>Solanales</taxon>
        <taxon>Convolvulaceae</taxon>
        <taxon>Cuscuteae</taxon>
        <taxon>Cuscuta</taxon>
        <taxon>Cuscuta subgen. Grammica</taxon>
        <taxon>Cuscuta sect. Cleistogrammica</taxon>
    </lineage>
</organism>
<accession>A0A484KUD5</accession>
<name>A0A484KUD5_9ASTE</name>
<dbReference type="Proteomes" id="UP000595140">
    <property type="component" value="Unassembled WGS sequence"/>
</dbReference>
<sequence>MESDDDATDVAPVRERKDVIDLEYEKDNLFLLRKDEADFIIVDSDINEAEGCEKSGIELSEAIYSRMHLHIDILNILLPSTDPNFWASKYKWGSSFHLL</sequence>
<dbReference type="AlphaFoldDB" id="A0A484KUD5"/>
<proteinExistence type="predicted"/>
<protein>
    <submittedName>
        <fullName evidence="1">Uncharacterized protein</fullName>
    </submittedName>
</protein>
<evidence type="ECO:0000313" key="1">
    <source>
        <dbReference type="EMBL" id="VFQ67514.1"/>
    </source>
</evidence>
<reference evidence="1 2" key="1">
    <citation type="submission" date="2018-04" db="EMBL/GenBank/DDBJ databases">
        <authorList>
            <person name="Vogel A."/>
        </authorList>
    </citation>
    <scope>NUCLEOTIDE SEQUENCE [LARGE SCALE GENOMIC DNA]</scope>
</reference>
<gene>
    <name evidence="1" type="ORF">CCAM_LOCUS9290</name>
</gene>